<sequence>MNLFRWPWASTDKGKAVAASERKAQGVVAGLGAGGALALLTGERGNPGGGRSYASLARHGLMRNPVAYRAVRMVAEAAASAP</sequence>
<organism evidence="1 2">
    <name type="scientific">Rhizobium rhizoryzae</name>
    <dbReference type="NCBI Taxonomy" id="451876"/>
    <lineage>
        <taxon>Bacteria</taxon>
        <taxon>Pseudomonadati</taxon>
        <taxon>Pseudomonadota</taxon>
        <taxon>Alphaproteobacteria</taxon>
        <taxon>Hyphomicrobiales</taxon>
        <taxon>Rhizobiaceae</taxon>
        <taxon>Rhizobium/Agrobacterium group</taxon>
        <taxon>Rhizobium</taxon>
    </lineage>
</organism>
<evidence type="ECO:0000313" key="1">
    <source>
        <dbReference type="EMBL" id="MBB4142722.1"/>
    </source>
</evidence>
<keyword evidence="2" id="KW-1185">Reference proteome</keyword>
<evidence type="ECO:0000313" key="2">
    <source>
        <dbReference type="Proteomes" id="UP000519897"/>
    </source>
</evidence>
<name>A0A7W6PR83_9HYPH</name>
<comment type="caution">
    <text evidence="1">The sequence shown here is derived from an EMBL/GenBank/DDBJ whole genome shotgun (WGS) entry which is preliminary data.</text>
</comment>
<reference evidence="1 2" key="1">
    <citation type="submission" date="2020-08" db="EMBL/GenBank/DDBJ databases">
        <title>Genomic Encyclopedia of Type Strains, Phase IV (KMG-IV): sequencing the most valuable type-strain genomes for metagenomic binning, comparative biology and taxonomic classification.</title>
        <authorList>
            <person name="Goeker M."/>
        </authorList>
    </citation>
    <scope>NUCLEOTIDE SEQUENCE [LARGE SCALE GENOMIC DNA]</scope>
    <source>
        <strain evidence="1 2">DSM 29514</strain>
    </source>
</reference>
<gene>
    <name evidence="1" type="ORF">GGQ72_001221</name>
</gene>
<dbReference type="EMBL" id="JACIEC010000001">
    <property type="protein sequence ID" value="MBB4142722.1"/>
    <property type="molecule type" value="Genomic_DNA"/>
</dbReference>
<dbReference type="Proteomes" id="UP000519897">
    <property type="component" value="Unassembled WGS sequence"/>
</dbReference>
<dbReference type="AlphaFoldDB" id="A0A7W6PR83"/>
<protein>
    <submittedName>
        <fullName evidence="1">Phage portal protein BeeE</fullName>
    </submittedName>
</protein>
<proteinExistence type="predicted"/>
<accession>A0A7W6PR83</accession>